<sequence length="410" mass="44560">MPIKLTQTVPSINPLQNNMLFSVNNDNKIRNILLSVISGSILLSACSGEQKSQQGASNQVSAYPVLKLVPQTAQLHTDFPATIKGTEDIEIRPKIDGYIEKIYIDEGATVQRSQLLFTISNPQYAQDVHNAEAAVLSAEAQVNTAQLQYDKTKPLVQREIVSPLQLETAENTLKTQKALLAQAKATLATARTNQGYTRVVSPVSGVVGTIPYKIGSYVNSSTSQPLTMVANISKVYAYFSINEKWELSFFRNTPGETFEQKLKNMPVVSLILSDGTTYPQSGRIETVSGLINTETGSANVRAGFENPTRMLRSGSSATIRIPTVLENAIMIPQKATYEIQGKRFVYVLQPDQTVKSVEIHVNSLTTADAYVVEEGLKVGDTIVSDGVATLTDGTKIQPQLSSQSAVSSNK</sequence>
<comment type="similarity">
    <text evidence="2">Belongs to the membrane fusion protein (MFP) (TC 8.A.1) family.</text>
</comment>
<feature type="domain" description="Multidrug resistance protein MdtA-like alpha-helical hairpin" evidence="4">
    <location>
        <begin position="129"/>
        <end position="197"/>
    </location>
</feature>
<dbReference type="InterPro" id="IPR058625">
    <property type="entry name" value="MdtA-like_BSH"/>
</dbReference>
<comment type="subcellular location">
    <subcellularLocation>
        <location evidence="1">Cell envelope</location>
    </subcellularLocation>
</comment>
<dbReference type="Gene3D" id="2.40.420.20">
    <property type="match status" value="1"/>
</dbReference>
<dbReference type="PANTHER" id="PTHR30158:SF23">
    <property type="entry name" value="MULTIDRUG RESISTANCE PROTEIN MEXA"/>
    <property type="match status" value="1"/>
</dbReference>
<dbReference type="GO" id="GO:0030313">
    <property type="term" value="C:cell envelope"/>
    <property type="evidence" value="ECO:0007669"/>
    <property type="project" value="UniProtKB-SubCell"/>
</dbReference>
<accession>A0AAE3RBC1</accession>
<dbReference type="GO" id="GO:0046677">
    <property type="term" value="P:response to antibiotic"/>
    <property type="evidence" value="ECO:0007669"/>
    <property type="project" value="TreeGrafter"/>
</dbReference>
<evidence type="ECO:0000259" key="7">
    <source>
        <dbReference type="Pfam" id="PF25967"/>
    </source>
</evidence>
<keyword evidence="9" id="KW-1185">Reference proteome</keyword>
<feature type="domain" description="Multidrug resistance protein MdtA-like beta-barrel" evidence="6">
    <location>
        <begin position="260"/>
        <end position="321"/>
    </location>
</feature>
<dbReference type="SUPFAM" id="SSF111369">
    <property type="entry name" value="HlyD-like secretion proteins"/>
    <property type="match status" value="1"/>
</dbReference>
<proteinExistence type="inferred from homology"/>
<dbReference type="InterPro" id="IPR058624">
    <property type="entry name" value="MdtA-like_HH"/>
</dbReference>
<evidence type="ECO:0000256" key="3">
    <source>
        <dbReference type="SAM" id="Coils"/>
    </source>
</evidence>
<dbReference type="Pfam" id="PF25944">
    <property type="entry name" value="Beta-barrel_RND"/>
    <property type="match status" value="1"/>
</dbReference>
<feature type="domain" description="Multidrug resistance protein MdtA-like C-terminal permuted SH3" evidence="7">
    <location>
        <begin position="327"/>
        <end position="387"/>
    </location>
</feature>
<dbReference type="InterPro" id="IPR058627">
    <property type="entry name" value="MdtA-like_C"/>
</dbReference>
<dbReference type="InterPro" id="IPR006143">
    <property type="entry name" value="RND_pump_MFP"/>
</dbReference>
<feature type="domain" description="Multidrug resistance protein MdtA-like barrel-sandwich hybrid" evidence="5">
    <location>
        <begin position="88"/>
        <end position="228"/>
    </location>
</feature>
<evidence type="ECO:0000313" key="9">
    <source>
        <dbReference type="Proteomes" id="UP001232063"/>
    </source>
</evidence>
<evidence type="ECO:0000256" key="1">
    <source>
        <dbReference type="ARBA" id="ARBA00004196"/>
    </source>
</evidence>
<dbReference type="Pfam" id="PF25967">
    <property type="entry name" value="RND-MFP_C"/>
    <property type="match status" value="1"/>
</dbReference>
<dbReference type="AlphaFoldDB" id="A0AAE3RBC1"/>
<dbReference type="Gene3D" id="2.40.30.170">
    <property type="match status" value="1"/>
</dbReference>
<dbReference type="NCBIfam" id="TIGR01730">
    <property type="entry name" value="RND_mfp"/>
    <property type="match status" value="1"/>
</dbReference>
<name>A0AAE3RBC1_9BACT</name>
<dbReference type="Proteomes" id="UP001232063">
    <property type="component" value="Unassembled WGS sequence"/>
</dbReference>
<feature type="coiled-coil region" evidence="3">
    <location>
        <begin position="128"/>
        <end position="193"/>
    </location>
</feature>
<evidence type="ECO:0000259" key="4">
    <source>
        <dbReference type="Pfam" id="PF25876"/>
    </source>
</evidence>
<evidence type="ECO:0000256" key="2">
    <source>
        <dbReference type="ARBA" id="ARBA00009477"/>
    </source>
</evidence>
<gene>
    <name evidence="8" type="ORF">QNI22_26775</name>
</gene>
<dbReference type="GO" id="GO:0005886">
    <property type="term" value="C:plasma membrane"/>
    <property type="evidence" value="ECO:0007669"/>
    <property type="project" value="TreeGrafter"/>
</dbReference>
<keyword evidence="3" id="KW-0175">Coiled coil</keyword>
<evidence type="ECO:0000259" key="6">
    <source>
        <dbReference type="Pfam" id="PF25944"/>
    </source>
</evidence>
<protein>
    <submittedName>
        <fullName evidence="8">Efflux RND transporter periplasmic adaptor subunit</fullName>
    </submittedName>
</protein>
<dbReference type="Gene3D" id="2.40.50.100">
    <property type="match status" value="1"/>
</dbReference>
<evidence type="ECO:0000313" key="8">
    <source>
        <dbReference type="EMBL" id="MDJ1504292.1"/>
    </source>
</evidence>
<comment type="caution">
    <text evidence="8">The sequence shown here is derived from an EMBL/GenBank/DDBJ whole genome shotgun (WGS) entry which is preliminary data.</text>
</comment>
<organism evidence="8 9">
    <name type="scientific">Xanthocytophaga agilis</name>
    <dbReference type="NCBI Taxonomy" id="3048010"/>
    <lineage>
        <taxon>Bacteria</taxon>
        <taxon>Pseudomonadati</taxon>
        <taxon>Bacteroidota</taxon>
        <taxon>Cytophagia</taxon>
        <taxon>Cytophagales</taxon>
        <taxon>Rhodocytophagaceae</taxon>
        <taxon>Xanthocytophaga</taxon>
    </lineage>
</organism>
<dbReference type="Gene3D" id="1.10.287.470">
    <property type="entry name" value="Helix hairpin bin"/>
    <property type="match status" value="1"/>
</dbReference>
<dbReference type="InterPro" id="IPR058626">
    <property type="entry name" value="MdtA-like_b-barrel"/>
</dbReference>
<dbReference type="Pfam" id="PF25876">
    <property type="entry name" value="HH_MFP_RND"/>
    <property type="match status" value="1"/>
</dbReference>
<evidence type="ECO:0000259" key="5">
    <source>
        <dbReference type="Pfam" id="PF25917"/>
    </source>
</evidence>
<dbReference type="RefSeq" id="WP_314515426.1">
    <property type="nucleotide sequence ID" value="NZ_JASJOU010000011.1"/>
</dbReference>
<dbReference type="EMBL" id="JASJOU010000011">
    <property type="protein sequence ID" value="MDJ1504292.1"/>
    <property type="molecule type" value="Genomic_DNA"/>
</dbReference>
<dbReference type="PANTHER" id="PTHR30158">
    <property type="entry name" value="ACRA/E-RELATED COMPONENT OF DRUG EFFLUX TRANSPORTER"/>
    <property type="match status" value="1"/>
</dbReference>
<reference evidence="8" key="1">
    <citation type="submission" date="2023-05" db="EMBL/GenBank/DDBJ databases">
        <authorList>
            <person name="Zhang X."/>
        </authorList>
    </citation>
    <scope>NUCLEOTIDE SEQUENCE</scope>
    <source>
        <strain evidence="8">BD1B2-1</strain>
    </source>
</reference>
<dbReference type="GO" id="GO:0022857">
    <property type="term" value="F:transmembrane transporter activity"/>
    <property type="evidence" value="ECO:0007669"/>
    <property type="project" value="InterPro"/>
</dbReference>
<dbReference type="Pfam" id="PF25917">
    <property type="entry name" value="BSH_RND"/>
    <property type="match status" value="1"/>
</dbReference>